<reference evidence="2 3" key="1">
    <citation type="submission" date="2013-11" db="EMBL/GenBank/DDBJ databases">
        <title>The Genome Sequence of Phytophthora parasitica P10297.</title>
        <authorList>
            <consortium name="The Broad Institute Genomics Platform"/>
            <person name="Russ C."/>
            <person name="Tyler B."/>
            <person name="Panabieres F."/>
            <person name="Shan W."/>
            <person name="Tripathy S."/>
            <person name="Grunwald N."/>
            <person name="Machado M."/>
            <person name="Johnson C.S."/>
            <person name="Walker B."/>
            <person name="Young S.K."/>
            <person name="Zeng Q."/>
            <person name="Gargeya S."/>
            <person name="Fitzgerald M."/>
            <person name="Haas B."/>
            <person name="Abouelleil A."/>
            <person name="Allen A.W."/>
            <person name="Alvarado L."/>
            <person name="Arachchi H.M."/>
            <person name="Berlin A.M."/>
            <person name="Chapman S.B."/>
            <person name="Gainer-Dewar J."/>
            <person name="Goldberg J."/>
            <person name="Griggs A."/>
            <person name="Gujja S."/>
            <person name="Hansen M."/>
            <person name="Howarth C."/>
            <person name="Imamovic A."/>
            <person name="Ireland A."/>
            <person name="Larimer J."/>
            <person name="McCowan C."/>
            <person name="Murphy C."/>
            <person name="Pearson M."/>
            <person name="Poon T.W."/>
            <person name="Priest M."/>
            <person name="Roberts A."/>
            <person name="Saif S."/>
            <person name="Shea T."/>
            <person name="Sisk P."/>
            <person name="Sykes S."/>
            <person name="Wortman J."/>
            <person name="Nusbaum C."/>
            <person name="Birren B."/>
        </authorList>
    </citation>
    <scope>NUCLEOTIDE SEQUENCE [LARGE SCALE GENOMIC DNA]</scope>
    <source>
        <strain evidence="2 3">P10297</strain>
    </source>
</reference>
<proteinExistence type="predicted"/>
<feature type="non-terminal residue" evidence="2">
    <location>
        <position position="292"/>
    </location>
</feature>
<keyword evidence="1" id="KW-1133">Transmembrane helix</keyword>
<comment type="caution">
    <text evidence="2">The sequence shown here is derived from an EMBL/GenBank/DDBJ whole genome shotgun (WGS) entry which is preliminary data.</text>
</comment>
<dbReference type="EMBL" id="ANIY01000321">
    <property type="protein sequence ID" value="ETP53450.1"/>
    <property type="molecule type" value="Genomic_DNA"/>
</dbReference>
<keyword evidence="1" id="KW-0812">Transmembrane</keyword>
<feature type="transmembrane region" description="Helical" evidence="1">
    <location>
        <begin position="244"/>
        <end position="263"/>
    </location>
</feature>
<sequence>MFTVGKILGTLCSDHHNAVQASCILEHLKIYKTTFTLEVFETESHLASFEFDQSVPHHDDECRDNRGVYLVSVLSEMMTMRMVMMEADCVCAFCILTAIRDIPSIRRSLEKASGAGDTVTLMVYVGAHALTVQATYLIDGINISVCRQILLSIGASVGAAACSMAVASQFGFPVPFFVLTMTPVFCGAHLVAFRAVVGSRMFRQILAQRDQLIDYSNFVSPQFMVAFIYPAYEALFRFAEGSRLQLAVILMLPFLKMIVKYIMLRCTKHMEDMTPEAVIFTVDFFNALYIAT</sequence>
<evidence type="ECO:0000313" key="2">
    <source>
        <dbReference type="EMBL" id="ETP53450.1"/>
    </source>
</evidence>
<organism evidence="2 3">
    <name type="scientific">Phytophthora nicotianae P10297</name>
    <dbReference type="NCBI Taxonomy" id="1317064"/>
    <lineage>
        <taxon>Eukaryota</taxon>
        <taxon>Sar</taxon>
        <taxon>Stramenopiles</taxon>
        <taxon>Oomycota</taxon>
        <taxon>Peronosporomycetes</taxon>
        <taxon>Peronosporales</taxon>
        <taxon>Peronosporaceae</taxon>
        <taxon>Phytophthora</taxon>
    </lineage>
</organism>
<evidence type="ECO:0000313" key="3">
    <source>
        <dbReference type="Proteomes" id="UP000018948"/>
    </source>
</evidence>
<accession>W3A2I6</accession>
<protein>
    <submittedName>
        <fullName evidence="2">Uncharacterized protein</fullName>
    </submittedName>
</protein>
<gene>
    <name evidence="2" type="ORF">F442_01639</name>
</gene>
<evidence type="ECO:0000256" key="1">
    <source>
        <dbReference type="SAM" id="Phobius"/>
    </source>
</evidence>
<keyword evidence="1" id="KW-0472">Membrane</keyword>
<feature type="transmembrane region" description="Helical" evidence="1">
    <location>
        <begin position="150"/>
        <end position="170"/>
    </location>
</feature>
<feature type="transmembrane region" description="Helical" evidence="1">
    <location>
        <begin position="218"/>
        <end position="238"/>
    </location>
</feature>
<name>W3A2I6_PHYNI</name>
<dbReference type="AlphaFoldDB" id="W3A2I6"/>
<dbReference type="Proteomes" id="UP000018948">
    <property type="component" value="Unassembled WGS sequence"/>
</dbReference>
<feature type="transmembrane region" description="Helical" evidence="1">
    <location>
        <begin position="176"/>
        <end position="197"/>
    </location>
</feature>